<dbReference type="SUPFAM" id="SSF55874">
    <property type="entry name" value="ATPase domain of HSP90 chaperone/DNA topoisomerase II/histidine kinase"/>
    <property type="match status" value="1"/>
</dbReference>
<evidence type="ECO:0000259" key="2">
    <source>
        <dbReference type="Pfam" id="PF13581"/>
    </source>
</evidence>
<dbReference type="PANTHER" id="PTHR35526:SF3">
    <property type="entry name" value="ANTI-SIGMA-F FACTOR RSBW"/>
    <property type="match status" value="1"/>
</dbReference>
<keyword evidence="1" id="KW-0723">Serine/threonine-protein kinase</keyword>
<evidence type="ECO:0000313" key="4">
    <source>
        <dbReference type="Proteomes" id="UP000198752"/>
    </source>
</evidence>
<keyword evidence="3" id="KW-0418">Kinase</keyword>
<dbReference type="Gene3D" id="3.30.565.10">
    <property type="entry name" value="Histidine kinase-like ATPase, C-terminal domain"/>
    <property type="match status" value="1"/>
</dbReference>
<feature type="domain" description="Histidine kinase/HSP90-like ATPase" evidence="2">
    <location>
        <begin position="12"/>
        <end position="141"/>
    </location>
</feature>
<evidence type="ECO:0000313" key="3">
    <source>
        <dbReference type="EMBL" id="SFG97820.1"/>
    </source>
</evidence>
<dbReference type="Pfam" id="PF13581">
    <property type="entry name" value="HATPase_c_2"/>
    <property type="match status" value="1"/>
</dbReference>
<dbReference type="NCBIfam" id="NF003144">
    <property type="entry name" value="PRK04069.1"/>
    <property type="match status" value="1"/>
</dbReference>
<dbReference type="CDD" id="cd16936">
    <property type="entry name" value="HATPase_RsbW-like"/>
    <property type="match status" value="1"/>
</dbReference>
<protein>
    <submittedName>
        <fullName evidence="3">Serine/threonine-protein kinase RsbW</fullName>
    </submittedName>
</protein>
<dbReference type="InterPro" id="IPR010193">
    <property type="entry name" value="RsbW"/>
</dbReference>
<dbReference type="InterPro" id="IPR036890">
    <property type="entry name" value="HATPase_C_sf"/>
</dbReference>
<dbReference type="GO" id="GO:0004674">
    <property type="term" value="F:protein serine/threonine kinase activity"/>
    <property type="evidence" value="ECO:0007669"/>
    <property type="project" value="UniProtKB-KW"/>
</dbReference>
<accession>A0A1I2W8V9</accession>
<dbReference type="EMBL" id="FOOY01000037">
    <property type="protein sequence ID" value="SFG97820.1"/>
    <property type="molecule type" value="Genomic_DNA"/>
</dbReference>
<dbReference type="PANTHER" id="PTHR35526">
    <property type="entry name" value="ANTI-SIGMA-F FACTOR RSBW-RELATED"/>
    <property type="match status" value="1"/>
</dbReference>
<name>A0A1I2W8V9_9BACL</name>
<keyword evidence="3" id="KW-0808">Transferase</keyword>
<dbReference type="GO" id="GO:0016989">
    <property type="term" value="F:sigma factor antagonist activity"/>
    <property type="evidence" value="ECO:0007669"/>
    <property type="project" value="InterPro"/>
</dbReference>
<dbReference type="GO" id="GO:0005524">
    <property type="term" value="F:ATP binding"/>
    <property type="evidence" value="ECO:0007669"/>
    <property type="project" value="InterPro"/>
</dbReference>
<keyword evidence="4" id="KW-1185">Reference proteome</keyword>
<evidence type="ECO:0000256" key="1">
    <source>
        <dbReference type="ARBA" id="ARBA00022527"/>
    </source>
</evidence>
<reference evidence="4" key="1">
    <citation type="submission" date="2016-10" db="EMBL/GenBank/DDBJ databases">
        <authorList>
            <person name="Varghese N."/>
            <person name="Submissions S."/>
        </authorList>
    </citation>
    <scope>NUCLEOTIDE SEQUENCE [LARGE SCALE GENOMIC DNA]</scope>
    <source>
        <strain evidence="4">ATCC 700379</strain>
    </source>
</reference>
<proteinExistence type="predicted"/>
<dbReference type="OrthoDB" id="9798941at2"/>
<sequence length="159" mass="17159">MTETKDVIRLTLPAKPEFVSVARLASSGAASRMGYSFDAIEDIKVAVSEACTNAVSHGYKQMETGQIKIVMECGENALTITVIHNGESFDASQALQKLKPIDPYADLDEVNEGGLGLFLINALMDQVTISTECGVAVRMIKFLSRDGVERIANKVSTTE</sequence>
<dbReference type="RefSeq" id="WP_093674778.1">
    <property type="nucleotide sequence ID" value="NZ_FOOY01000037.1"/>
</dbReference>
<dbReference type="InterPro" id="IPR050267">
    <property type="entry name" value="Anti-sigma-factor_SerPK"/>
</dbReference>
<dbReference type="AlphaFoldDB" id="A0A1I2W8V9"/>
<organism evidence="3 4">
    <name type="scientific">Sporolactobacillus nakayamae</name>
    <dbReference type="NCBI Taxonomy" id="269670"/>
    <lineage>
        <taxon>Bacteria</taxon>
        <taxon>Bacillati</taxon>
        <taxon>Bacillota</taxon>
        <taxon>Bacilli</taxon>
        <taxon>Bacillales</taxon>
        <taxon>Sporolactobacillaceae</taxon>
        <taxon>Sporolactobacillus</taxon>
    </lineage>
</organism>
<dbReference type="STRING" id="269670.SAMN02982927_03454"/>
<dbReference type="Proteomes" id="UP000198752">
    <property type="component" value="Unassembled WGS sequence"/>
</dbReference>
<dbReference type="NCBIfam" id="TIGR01924">
    <property type="entry name" value="rsbW_low_gc"/>
    <property type="match status" value="1"/>
</dbReference>
<dbReference type="InterPro" id="IPR003594">
    <property type="entry name" value="HATPase_dom"/>
</dbReference>
<gene>
    <name evidence="3" type="ORF">SAMN02982927_03454</name>
</gene>